<protein>
    <recommendedName>
        <fullName evidence="2">DUF3447 domain-containing protein</fullName>
    </recommendedName>
</protein>
<dbReference type="PROSITE" id="PS50297">
    <property type="entry name" value="ANK_REP_REGION"/>
    <property type="match status" value="3"/>
</dbReference>
<name>A2ENT3_TRIV3</name>
<feature type="domain" description="DUF3447" evidence="2">
    <location>
        <begin position="175"/>
        <end position="248"/>
    </location>
</feature>
<dbReference type="EMBL" id="DS113442">
    <property type="protein sequence ID" value="EAY05709.1"/>
    <property type="molecule type" value="Genomic_DNA"/>
</dbReference>
<evidence type="ECO:0000313" key="3">
    <source>
        <dbReference type="EMBL" id="EAY05709.1"/>
    </source>
</evidence>
<dbReference type="VEuPathDB" id="TrichDB:TVAG_005530"/>
<dbReference type="SUPFAM" id="SSF48403">
    <property type="entry name" value="Ankyrin repeat"/>
    <property type="match status" value="1"/>
</dbReference>
<feature type="repeat" description="ANK" evidence="1">
    <location>
        <begin position="446"/>
        <end position="476"/>
    </location>
</feature>
<dbReference type="InParanoid" id="A2ENT3"/>
<proteinExistence type="predicted"/>
<dbReference type="OrthoDB" id="3438252at2759"/>
<dbReference type="STRING" id="5722.A2ENT3"/>
<reference evidence="3" key="1">
    <citation type="submission" date="2006-10" db="EMBL/GenBank/DDBJ databases">
        <authorList>
            <person name="Amadeo P."/>
            <person name="Zhao Q."/>
            <person name="Wortman J."/>
            <person name="Fraser-Liggett C."/>
            <person name="Carlton J."/>
        </authorList>
    </citation>
    <scope>NUCLEOTIDE SEQUENCE</scope>
    <source>
        <strain evidence="3">G3</strain>
    </source>
</reference>
<dbReference type="AlphaFoldDB" id="A2ENT3"/>
<evidence type="ECO:0000256" key="1">
    <source>
        <dbReference type="PROSITE-ProRule" id="PRU00023"/>
    </source>
</evidence>
<dbReference type="Pfam" id="PF11929">
    <property type="entry name" value="DUF3447"/>
    <property type="match status" value="1"/>
</dbReference>
<keyword evidence="4" id="KW-1185">Reference proteome</keyword>
<reference evidence="3" key="2">
    <citation type="journal article" date="2007" name="Science">
        <title>Draft genome sequence of the sexually transmitted pathogen Trichomonas vaginalis.</title>
        <authorList>
            <person name="Carlton J.M."/>
            <person name="Hirt R.P."/>
            <person name="Silva J.C."/>
            <person name="Delcher A.L."/>
            <person name="Schatz M."/>
            <person name="Zhao Q."/>
            <person name="Wortman J.R."/>
            <person name="Bidwell S.L."/>
            <person name="Alsmark U.C.M."/>
            <person name="Besteiro S."/>
            <person name="Sicheritz-Ponten T."/>
            <person name="Noel C.J."/>
            <person name="Dacks J.B."/>
            <person name="Foster P.G."/>
            <person name="Simillion C."/>
            <person name="Van de Peer Y."/>
            <person name="Miranda-Saavedra D."/>
            <person name="Barton G.J."/>
            <person name="Westrop G.D."/>
            <person name="Mueller S."/>
            <person name="Dessi D."/>
            <person name="Fiori P.L."/>
            <person name="Ren Q."/>
            <person name="Paulsen I."/>
            <person name="Zhang H."/>
            <person name="Bastida-Corcuera F.D."/>
            <person name="Simoes-Barbosa A."/>
            <person name="Brown M.T."/>
            <person name="Hayes R.D."/>
            <person name="Mukherjee M."/>
            <person name="Okumura C.Y."/>
            <person name="Schneider R."/>
            <person name="Smith A.J."/>
            <person name="Vanacova S."/>
            <person name="Villalvazo M."/>
            <person name="Haas B.J."/>
            <person name="Pertea M."/>
            <person name="Feldblyum T.V."/>
            <person name="Utterback T.R."/>
            <person name="Shu C.L."/>
            <person name="Osoegawa K."/>
            <person name="de Jong P.J."/>
            <person name="Hrdy I."/>
            <person name="Horvathova L."/>
            <person name="Zubacova Z."/>
            <person name="Dolezal P."/>
            <person name="Malik S.B."/>
            <person name="Logsdon J.M. Jr."/>
            <person name="Henze K."/>
            <person name="Gupta A."/>
            <person name="Wang C.C."/>
            <person name="Dunne R.L."/>
            <person name="Upcroft J.A."/>
            <person name="Upcroft P."/>
            <person name="White O."/>
            <person name="Salzberg S.L."/>
            <person name="Tang P."/>
            <person name="Chiu C.-H."/>
            <person name="Lee Y.-S."/>
            <person name="Embley T.M."/>
            <person name="Coombs G.H."/>
            <person name="Mottram J.C."/>
            <person name="Tachezy J."/>
            <person name="Fraser-Liggett C.M."/>
            <person name="Johnson P.J."/>
        </authorList>
    </citation>
    <scope>NUCLEOTIDE SEQUENCE [LARGE SCALE GENOMIC DNA]</scope>
    <source>
        <strain evidence="3">G3</strain>
    </source>
</reference>
<evidence type="ECO:0000259" key="2">
    <source>
        <dbReference type="Pfam" id="PF11929"/>
    </source>
</evidence>
<dbReference type="PROSITE" id="PS50088">
    <property type="entry name" value="ANK_REPEAT"/>
    <property type="match status" value="3"/>
</dbReference>
<dbReference type="InterPro" id="IPR002110">
    <property type="entry name" value="Ankyrin_rpt"/>
</dbReference>
<dbReference type="eggNOG" id="KOG4177">
    <property type="taxonomic scope" value="Eukaryota"/>
</dbReference>
<sequence length="476" mass="55162">MFDDNIVTYDKLYHIKSNESIDEVFALIEKVLISKYKTSSINIVLTILEAIRYNYRSINIYIDLLKRIITKYPIPSLPKEQVETAKYNGLILSTNPEEICLIDRSLYEQEENEIMEIIAYDQIDKFKEYTCTTTKNRVFSFDIPYFKRVTLLEGCAYFGSVNIFMFLFPNSYKAPETFECAIMGGNTDIINECLKHDMFYYHIVQTSIECHNNQFLEYVLEMELVNIREYWFMFQPIFTSTNLKALFLMYNKYKEGIAPCFAEFPQLNDIIKNKIIDFTSNIELFLEKAIHHNNFEMVNFFIDYYKENNSLSDSILEDNLFLALFFNRSEIAKFLVSLGAKLNDDIVLNDEFIDAVRKLNEEIAKLLISIGADVNLEIDDYHSYLHKAVLDNDSKRVALLVKLGANINSKDEDRNTPLHLAIMERNYNIVDLLISHGADLEAKGENGLTPLQLAEAYIASDIVQLLISKGTNVDAK</sequence>
<dbReference type="Proteomes" id="UP000001542">
    <property type="component" value="Unassembled WGS sequence"/>
</dbReference>
<feature type="repeat" description="ANK" evidence="1">
    <location>
        <begin position="380"/>
        <end position="412"/>
    </location>
</feature>
<dbReference type="Pfam" id="PF12796">
    <property type="entry name" value="Ank_2"/>
    <property type="match status" value="1"/>
</dbReference>
<organism evidence="3 4">
    <name type="scientific">Trichomonas vaginalis (strain ATCC PRA-98 / G3)</name>
    <dbReference type="NCBI Taxonomy" id="412133"/>
    <lineage>
        <taxon>Eukaryota</taxon>
        <taxon>Metamonada</taxon>
        <taxon>Parabasalia</taxon>
        <taxon>Trichomonadida</taxon>
        <taxon>Trichomonadidae</taxon>
        <taxon>Trichomonas</taxon>
    </lineage>
</organism>
<feature type="repeat" description="ANK" evidence="1">
    <location>
        <begin position="413"/>
        <end position="445"/>
    </location>
</feature>
<dbReference type="VEuPathDB" id="TrichDB:TVAGG3_0666830"/>
<dbReference type="Gene3D" id="1.25.40.20">
    <property type="entry name" value="Ankyrin repeat-containing domain"/>
    <property type="match status" value="1"/>
</dbReference>
<dbReference type="RefSeq" id="XP_001317932.1">
    <property type="nucleotide sequence ID" value="XM_001317897.1"/>
</dbReference>
<dbReference type="PANTHER" id="PTHR24182:SF13">
    <property type="entry name" value="LD18443P"/>
    <property type="match status" value="1"/>
</dbReference>
<gene>
    <name evidence="3" type="ORF">TVAG_005530</name>
</gene>
<keyword evidence="1" id="KW-0040">ANK repeat</keyword>
<dbReference type="InterPro" id="IPR036770">
    <property type="entry name" value="Ankyrin_rpt-contain_sf"/>
</dbReference>
<dbReference type="InterPro" id="IPR020683">
    <property type="entry name" value="DUF3447"/>
</dbReference>
<dbReference type="PANTHER" id="PTHR24182">
    <property type="entry name" value="ANKYRIN REPEAT AND SOCS BOX CONTAINING 4"/>
    <property type="match status" value="1"/>
</dbReference>
<evidence type="ECO:0000313" key="4">
    <source>
        <dbReference type="Proteomes" id="UP000001542"/>
    </source>
</evidence>
<accession>A2ENT3</accession>
<dbReference type="KEGG" id="tva:4763579"/>
<dbReference type="SMR" id="A2ENT3"/>
<dbReference type="SMART" id="SM00248">
    <property type="entry name" value="ANK"/>
    <property type="match status" value="6"/>
</dbReference>